<dbReference type="GO" id="GO:0006281">
    <property type="term" value="P:DNA repair"/>
    <property type="evidence" value="ECO:0007669"/>
    <property type="project" value="TreeGrafter"/>
</dbReference>
<dbReference type="SUPFAM" id="SSF52540">
    <property type="entry name" value="P-loop containing nucleoside triphosphate hydrolases"/>
    <property type="match status" value="1"/>
</dbReference>
<feature type="non-terminal residue" evidence="6">
    <location>
        <position position="690"/>
    </location>
</feature>
<dbReference type="GO" id="GO:0008094">
    <property type="term" value="F:ATP-dependent activity, acting on DNA"/>
    <property type="evidence" value="ECO:0007669"/>
    <property type="project" value="TreeGrafter"/>
</dbReference>
<dbReference type="PANTHER" id="PTHR45626">
    <property type="entry name" value="TRANSCRIPTION TERMINATION FACTOR 2-RELATED"/>
    <property type="match status" value="1"/>
</dbReference>
<dbReference type="InterPro" id="IPR014001">
    <property type="entry name" value="Helicase_ATP-bd"/>
</dbReference>
<feature type="region of interest" description="Disordered" evidence="4">
    <location>
        <begin position="546"/>
        <end position="572"/>
    </location>
</feature>
<name>A0A1B6HU25_9HEMI</name>
<feature type="domain" description="Helicase ATP-binding" evidence="5">
    <location>
        <begin position="514"/>
        <end position="690"/>
    </location>
</feature>
<protein>
    <recommendedName>
        <fullName evidence="5">Helicase ATP-binding domain-containing protein</fullName>
    </recommendedName>
</protein>
<feature type="region of interest" description="Disordered" evidence="4">
    <location>
        <begin position="79"/>
        <end position="215"/>
    </location>
</feature>
<dbReference type="GO" id="GO:0005524">
    <property type="term" value="F:ATP binding"/>
    <property type="evidence" value="ECO:0007669"/>
    <property type="project" value="UniProtKB-KW"/>
</dbReference>
<dbReference type="AlphaFoldDB" id="A0A1B6HU25"/>
<dbReference type="PROSITE" id="PS51192">
    <property type="entry name" value="HELICASE_ATP_BIND_1"/>
    <property type="match status" value="1"/>
</dbReference>
<gene>
    <name evidence="6" type="ORF">g.12807</name>
</gene>
<dbReference type="SMART" id="SM00487">
    <property type="entry name" value="DEXDc"/>
    <property type="match status" value="1"/>
</dbReference>
<evidence type="ECO:0000256" key="1">
    <source>
        <dbReference type="ARBA" id="ARBA00022741"/>
    </source>
</evidence>
<evidence type="ECO:0000259" key="5">
    <source>
        <dbReference type="PROSITE" id="PS51192"/>
    </source>
</evidence>
<dbReference type="EMBL" id="GECU01029529">
    <property type="protein sequence ID" value="JAS78177.1"/>
    <property type="molecule type" value="Transcribed_RNA"/>
</dbReference>
<dbReference type="Gene3D" id="3.40.50.10810">
    <property type="entry name" value="Tandem AAA-ATPase domain"/>
    <property type="match status" value="1"/>
</dbReference>
<evidence type="ECO:0000313" key="6">
    <source>
        <dbReference type="EMBL" id="JAS78177.1"/>
    </source>
</evidence>
<dbReference type="GO" id="GO:0016787">
    <property type="term" value="F:hydrolase activity"/>
    <property type="evidence" value="ECO:0007669"/>
    <property type="project" value="UniProtKB-KW"/>
</dbReference>
<dbReference type="InterPro" id="IPR038718">
    <property type="entry name" value="SNF2-like_sf"/>
</dbReference>
<evidence type="ECO:0000256" key="3">
    <source>
        <dbReference type="ARBA" id="ARBA00022840"/>
    </source>
</evidence>
<keyword evidence="2" id="KW-0378">Hydrolase</keyword>
<proteinExistence type="predicted"/>
<dbReference type="GO" id="GO:0005634">
    <property type="term" value="C:nucleus"/>
    <property type="evidence" value="ECO:0007669"/>
    <property type="project" value="TreeGrafter"/>
</dbReference>
<feature type="compositionally biased region" description="Low complexity" evidence="4">
    <location>
        <begin position="179"/>
        <end position="192"/>
    </location>
</feature>
<feature type="compositionally biased region" description="Polar residues" evidence="4">
    <location>
        <begin position="333"/>
        <end position="350"/>
    </location>
</feature>
<dbReference type="InterPro" id="IPR050628">
    <property type="entry name" value="SNF2_RAD54_helicase_TF"/>
</dbReference>
<evidence type="ECO:0000256" key="4">
    <source>
        <dbReference type="SAM" id="MobiDB-lite"/>
    </source>
</evidence>
<feature type="compositionally biased region" description="Basic and acidic residues" evidence="4">
    <location>
        <begin position="1"/>
        <end position="13"/>
    </location>
</feature>
<keyword evidence="1" id="KW-0547">Nucleotide-binding</keyword>
<feature type="region of interest" description="Disordered" evidence="4">
    <location>
        <begin position="329"/>
        <end position="350"/>
    </location>
</feature>
<dbReference type="InterPro" id="IPR027417">
    <property type="entry name" value="P-loop_NTPase"/>
</dbReference>
<evidence type="ECO:0000256" key="2">
    <source>
        <dbReference type="ARBA" id="ARBA00022801"/>
    </source>
</evidence>
<feature type="compositionally biased region" description="Polar residues" evidence="4">
    <location>
        <begin position="156"/>
        <end position="173"/>
    </location>
</feature>
<feature type="compositionally biased region" description="Acidic residues" evidence="4">
    <location>
        <begin position="141"/>
        <end position="152"/>
    </location>
</feature>
<reference evidence="6" key="1">
    <citation type="submission" date="2015-11" db="EMBL/GenBank/DDBJ databases">
        <title>De novo transcriptome assembly of four potential Pierce s Disease insect vectors from Arizona vineyards.</title>
        <authorList>
            <person name="Tassone E.E."/>
        </authorList>
    </citation>
    <scope>NUCLEOTIDE SEQUENCE</scope>
</reference>
<feature type="region of interest" description="Disordered" evidence="4">
    <location>
        <begin position="1"/>
        <end position="61"/>
    </location>
</feature>
<dbReference type="InterPro" id="IPR000330">
    <property type="entry name" value="SNF2_N"/>
</dbReference>
<accession>A0A1B6HU25</accession>
<sequence length="690" mass="77321">MEKSFNAWRKTETDSSNSESDSDIVDDSESTELVYNSDTEQDIIIPDSDDESFSPESVKAGIKEKKKERLNCIVLPSSDEDESSYVSLSLAAAKESKCRDSSTSKQSRQSSINEVVSSDKNRSSSPIAFQLKKGKQRILDSEDESLSEDTGEDSNNRSSSSFKNEDVYSSTRIAETAESSFTDTDTTNTSKSGSRHLHKTCNSTSNKSEKHSSPIVDLTIALPNEYKSNYSNSKRCDTGSSVAKKAQKIIDLTLIDENKPGKKDYRNVIKIDKSYDENSSNDRKIVIYDSDEDKFSKNNKSKGNKSPIDLSKLNSMKISQTFDEIQPKLQKLPPQNTQQSSNTSNDYSSRIESLKAEELRLKMQVSEILKSIDTVKTTLKTAVLSALPDKGVRLQMHLKRLETKLRDLRYQQSTVANEILKSQFSGVSVQQQPPRPPPGQKMFSLPTTNTDLNALGKKAMETHRIQQSLTLDTLRVLHKSLENCPAEDAIVTDPKGLLVELLPHQKHGLAWLLWREKEKPSGGILADDMGLGKTLTMIALILKSNEENGDDEEKEKSEDSESDEEDSNWLSKDRKKMIEGKTLVVCPASLLGQWNGEIRSKLRRGMLDVEVHHGSSREKKARRLAASDVVVTTYSIIARDAENVQSPLFQIRWRRIILDEAHQIRNSKTQTAKAVFQLRAKSRWALTGTP</sequence>
<keyword evidence="3" id="KW-0067">ATP-binding</keyword>
<dbReference type="PANTHER" id="PTHR45626:SF50">
    <property type="entry name" value="TRANSCRIPTION TERMINATION FACTOR 2"/>
    <property type="match status" value="1"/>
</dbReference>
<dbReference type="Pfam" id="PF00176">
    <property type="entry name" value="SNF2-rel_dom"/>
    <property type="match status" value="1"/>
</dbReference>
<organism evidence="6">
    <name type="scientific">Homalodisca liturata</name>
    <dbReference type="NCBI Taxonomy" id="320908"/>
    <lineage>
        <taxon>Eukaryota</taxon>
        <taxon>Metazoa</taxon>
        <taxon>Ecdysozoa</taxon>
        <taxon>Arthropoda</taxon>
        <taxon>Hexapoda</taxon>
        <taxon>Insecta</taxon>
        <taxon>Pterygota</taxon>
        <taxon>Neoptera</taxon>
        <taxon>Paraneoptera</taxon>
        <taxon>Hemiptera</taxon>
        <taxon>Auchenorrhyncha</taxon>
        <taxon>Membracoidea</taxon>
        <taxon>Cicadellidae</taxon>
        <taxon>Cicadellinae</taxon>
        <taxon>Proconiini</taxon>
        <taxon>Homalodisca</taxon>
    </lineage>
</organism>
<feature type="compositionally biased region" description="Acidic residues" evidence="4">
    <location>
        <begin position="20"/>
        <end position="30"/>
    </location>
</feature>